<gene>
    <name evidence="2" type="primary">LOC113218075</name>
</gene>
<accession>A0A9C6XA21</accession>
<evidence type="ECO:0000313" key="1">
    <source>
        <dbReference type="Proteomes" id="UP000504606"/>
    </source>
</evidence>
<dbReference type="AlphaFoldDB" id="A0A9C6XA21"/>
<dbReference type="KEGG" id="foc:113218075"/>
<name>A0A9C6XA21_FRAOC</name>
<keyword evidence="1" id="KW-1185">Reference proteome</keyword>
<dbReference type="Proteomes" id="UP000504606">
    <property type="component" value="Unplaced"/>
</dbReference>
<evidence type="ECO:0000313" key="2">
    <source>
        <dbReference type="RefSeq" id="XP_052131852.1"/>
    </source>
</evidence>
<reference evidence="2" key="1">
    <citation type="submission" date="2025-08" db="UniProtKB">
        <authorList>
            <consortium name="RefSeq"/>
        </authorList>
    </citation>
    <scope>IDENTIFICATION</scope>
    <source>
        <tissue evidence="2">Whole organism</tissue>
    </source>
</reference>
<organism evidence="1 2">
    <name type="scientific">Frankliniella occidentalis</name>
    <name type="common">Western flower thrips</name>
    <name type="synonym">Euthrips occidentalis</name>
    <dbReference type="NCBI Taxonomy" id="133901"/>
    <lineage>
        <taxon>Eukaryota</taxon>
        <taxon>Metazoa</taxon>
        <taxon>Ecdysozoa</taxon>
        <taxon>Arthropoda</taxon>
        <taxon>Hexapoda</taxon>
        <taxon>Insecta</taxon>
        <taxon>Pterygota</taxon>
        <taxon>Neoptera</taxon>
        <taxon>Paraneoptera</taxon>
        <taxon>Thysanoptera</taxon>
        <taxon>Terebrantia</taxon>
        <taxon>Thripoidea</taxon>
        <taxon>Thripidae</taxon>
        <taxon>Frankliniella</taxon>
    </lineage>
</organism>
<protein>
    <submittedName>
        <fullName evidence="2">Uncharacterized protein LOC113218075</fullName>
    </submittedName>
</protein>
<dbReference type="GeneID" id="113218075"/>
<sequence>MNTLGWCPGCGAVATRHCWVRHNVLTVNAALEQLLQGDAAPSGPPLHTGGPLAAPPPLVARHLERLKDGDHEGEALQALTLLSGKTWDVILRGGGHVLSGTLRDIKDPETKALLLLMAAKGELTSRAVDCAKDLGHKDQALNLKMILGVRRLLNVPMNDLYQEVLEVAAPTVEQLSLLQPTDRALCAAFVMPRLRRLRVDGFVDESLRESLHTIESNLELNLKQGHVQWLELVAFPPTLLKVVLKAQRLSLEVLQLTAPDYYSRLDCDELLSVLEDCELRSLRRLVLVKMLDDVSPFYDNHVKFDREGCVSKREALLEALPEEAEVVCALCDGESVLKPMMEQL</sequence>
<dbReference type="RefSeq" id="XP_052131852.1">
    <property type="nucleotide sequence ID" value="XM_052275892.1"/>
</dbReference>
<proteinExistence type="predicted"/>